<evidence type="ECO:0000313" key="3">
    <source>
        <dbReference type="Proteomes" id="UP000784294"/>
    </source>
</evidence>
<keyword evidence="3" id="KW-1185">Reference proteome</keyword>
<gene>
    <name evidence="2" type="ORF">PXEA_LOCUS37339</name>
</gene>
<dbReference type="Proteomes" id="UP000784294">
    <property type="component" value="Unassembled WGS sequence"/>
</dbReference>
<feature type="compositionally biased region" description="Polar residues" evidence="1">
    <location>
        <begin position="13"/>
        <end position="34"/>
    </location>
</feature>
<reference evidence="2" key="1">
    <citation type="submission" date="2018-11" db="EMBL/GenBank/DDBJ databases">
        <authorList>
            <consortium name="Pathogen Informatics"/>
        </authorList>
    </citation>
    <scope>NUCLEOTIDE SEQUENCE</scope>
</reference>
<proteinExistence type="predicted"/>
<sequence length="72" mass="8011">MCLCSRGRLKPNSRASKGGNSSRNSTFERQQARTIASIPRLPRDQAKRPLESMKQVTRPEEGQATRQLDGLG</sequence>
<protein>
    <submittedName>
        <fullName evidence="2">Uncharacterized protein</fullName>
    </submittedName>
</protein>
<name>A0A3S5BG03_9PLAT</name>
<feature type="region of interest" description="Disordered" evidence="1">
    <location>
        <begin position="1"/>
        <end position="72"/>
    </location>
</feature>
<feature type="compositionally biased region" description="Basic and acidic residues" evidence="1">
    <location>
        <begin position="41"/>
        <end position="63"/>
    </location>
</feature>
<dbReference type="EMBL" id="CAAALY010286562">
    <property type="protein sequence ID" value="VEL43899.1"/>
    <property type="molecule type" value="Genomic_DNA"/>
</dbReference>
<organism evidence="2 3">
    <name type="scientific">Protopolystoma xenopodis</name>
    <dbReference type="NCBI Taxonomy" id="117903"/>
    <lineage>
        <taxon>Eukaryota</taxon>
        <taxon>Metazoa</taxon>
        <taxon>Spiralia</taxon>
        <taxon>Lophotrochozoa</taxon>
        <taxon>Platyhelminthes</taxon>
        <taxon>Monogenea</taxon>
        <taxon>Polyopisthocotylea</taxon>
        <taxon>Polystomatidea</taxon>
        <taxon>Polystomatidae</taxon>
        <taxon>Protopolystoma</taxon>
    </lineage>
</organism>
<evidence type="ECO:0000313" key="2">
    <source>
        <dbReference type="EMBL" id="VEL43899.1"/>
    </source>
</evidence>
<comment type="caution">
    <text evidence="2">The sequence shown here is derived from an EMBL/GenBank/DDBJ whole genome shotgun (WGS) entry which is preliminary data.</text>
</comment>
<dbReference type="AlphaFoldDB" id="A0A3S5BG03"/>
<accession>A0A3S5BG03</accession>
<evidence type="ECO:0000256" key="1">
    <source>
        <dbReference type="SAM" id="MobiDB-lite"/>
    </source>
</evidence>